<dbReference type="Proteomes" id="UP001280581">
    <property type="component" value="Unassembled WGS sequence"/>
</dbReference>
<evidence type="ECO:0000313" key="1">
    <source>
        <dbReference type="EMBL" id="KAK3203664.1"/>
    </source>
</evidence>
<name>A0AAN6LSC4_9PLEO</name>
<reference evidence="1 2" key="1">
    <citation type="submission" date="2021-02" db="EMBL/GenBank/DDBJ databases">
        <title>Genome assembly of Pseudopithomyces chartarum.</title>
        <authorList>
            <person name="Jauregui R."/>
            <person name="Singh J."/>
            <person name="Voisey C."/>
        </authorList>
    </citation>
    <scope>NUCLEOTIDE SEQUENCE [LARGE SCALE GENOMIC DNA]</scope>
    <source>
        <strain evidence="1 2">AGR01</strain>
    </source>
</reference>
<comment type="caution">
    <text evidence="1">The sequence shown here is derived from an EMBL/GenBank/DDBJ whole genome shotgun (WGS) entry which is preliminary data.</text>
</comment>
<evidence type="ECO:0000313" key="2">
    <source>
        <dbReference type="Proteomes" id="UP001280581"/>
    </source>
</evidence>
<organism evidence="1 2">
    <name type="scientific">Pseudopithomyces chartarum</name>
    <dbReference type="NCBI Taxonomy" id="1892770"/>
    <lineage>
        <taxon>Eukaryota</taxon>
        <taxon>Fungi</taxon>
        <taxon>Dikarya</taxon>
        <taxon>Ascomycota</taxon>
        <taxon>Pezizomycotina</taxon>
        <taxon>Dothideomycetes</taxon>
        <taxon>Pleosporomycetidae</taxon>
        <taxon>Pleosporales</taxon>
        <taxon>Massarineae</taxon>
        <taxon>Didymosphaeriaceae</taxon>
        <taxon>Pseudopithomyces</taxon>
    </lineage>
</organism>
<sequence length="439" mass="51161">MSVNPKNSSSVYSHDPWLRYMQRDEQPYRAEDVRLCEKSFPLDKVIDTFMAQGYREFARAVPPRLRYQALNEFMRSELPPGIPLSVGEHIRLLPVDNGTAALLEDRHDHNRCTRLIQQACPDDRLYAENLSIRGLYDSLLEAGKISAGFSLEFHIPYYAMRLGKIEDQRYVGEHPLRKSVLLPLQSELQDPNEIYYHEAQLSSLCWGTDESCWTEFFFVETYFGSEPDRETYLKPRTGVQTRDPPTKQFSYPTPYWDPREYWLKQIDVRLVQVCYEYSALIGTLTRRMEAYVRKSGPENQRSKHTQTLSDVLETIQTFVDAIASTLDAWETFQKNQISIFTLMGELEQLRNRLNAQRATFKSRIENFHTVSSLSQTEMAISQGENIRTLTQMTVYVAFPLLFTAAIFSMDFTQSKDQEKTWQHFFEQWVKPLLAAAARI</sequence>
<dbReference type="EMBL" id="WVTA01000010">
    <property type="protein sequence ID" value="KAK3203664.1"/>
    <property type="molecule type" value="Genomic_DNA"/>
</dbReference>
<keyword evidence="2" id="KW-1185">Reference proteome</keyword>
<proteinExistence type="predicted"/>
<gene>
    <name evidence="1" type="ORF">GRF29_106g251161</name>
</gene>
<dbReference type="AlphaFoldDB" id="A0AAN6LSC4"/>
<protein>
    <submittedName>
        <fullName evidence="1">Uncharacterized protein</fullName>
    </submittedName>
</protein>
<accession>A0AAN6LSC4</accession>